<reference evidence="2 3" key="1">
    <citation type="journal article" date="2015" name="Genome Announc.">
        <title>Expanding the biotechnology potential of lactobacilli through comparative genomics of 213 strains and associated genera.</title>
        <authorList>
            <person name="Sun Z."/>
            <person name="Harris H.M."/>
            <person name="McCann A."/>
            <person name="Guo C."/>
            <person name="Argimon S."/>
            <person name="Zhang W."/>
            <person name="Yang X."/>
            <person name="Jeffery I.B."/>
            <person name="Cooney J.C."/>
            <person name="Kagawa T.F."/>
            <person name="Liu W."/>
            <person name="Song Y."/>
            <person name="Salvetti E."/>
            <person name="Wrobel A."/>
            <person name="Rasinkangas P."/>
            <person name="Parkhill J."/>
            <person name="Rea M.C."/>
            <person name="O'Sullivan O."/>
            <person name="Ritari J."/>
            <person name="Douillard F.P."/>
            <person name="Paul Ross R."/>
            <person name="Yang R."/>
            <person name="Briner A.E."/>
            <person name="Felis G.E."/>
            <person name="de Vos W.M."/>
            <person name="Barrangou R."/>
            <person name="Klaenhammer T.R."/>
            <person name="Caufield P.W."/>
            <person name="Cui Y."/>
            <person name="Zhang H."/>
            <person name="O'Toole P.W."/>
        </authorList>
    </citation>
    <scope>NUCLEOTIDE SEQUENCE [LARGE SCALE GENOMIC DNA]</scope>
    <source>
        <strain evidence="2 3">DSM 12744</strain>
    </source>
</reference>
<dbReference type="Proteomes" id="UP000051330">
    <property type="component" value="Unassembled WGS sequence"/>
</dbReference>
<protein>
    <recommendedName>
        <fullName evidence="1">HTH cro/C1-type domain-containing protein</fullName>
    </recommendedName>
</protein>
<organism evidence="2 3">
    <name type="scientific">Schleiferilactobacillus perolens DSM 12744</name>
    <dbReference type="NCBI Taxonomy" id="1423792"/>
    <lineage>
        <taxon>Bacteria</taxon>
        <taxon>Bacillati</taxon>
        <taxon>Bacillota</taxon>
        <taxon>Bacilli</taxon>
        <taxon>Lactobacillales</taxon>
        <taxon>Lactobacillaceae</taxon>
        <taxon>Schleiferilactobacillus</taxon>
    </lineage>
</organism>
<dbReference type="Gene3D" id="1.10.260.40">
    <property type="entry name" value="lambda repressor-like DNA-binding domains"/>
    <property type="match status" value="1"/>
</dbReference>
<dbReference type="CDD" id="cd00093">
    <property type="entry name" value="HTH_XRE"/>
    <property type="match status" value="1"/>
</dbReference>
<sequence>MTQPKIVEKKRYVHKPTKTDELYFVIQVPETFHIQNLDVSVQSEYWVPVNKDVSNTANYLLPINDPDKNTRVIYAAFRKDANYLTPSEIRDQRVRIGLSLRELSQILGFSYSTLSEIENNKRLQNQLQETALEMMLNRTELYRLFKNRSHQLKQRMSKQQYDRVETALIMAMPKQK</sequence>
<dbReference type="RefSeq" id="WP_057821213.1">
    <property type="nucleotide sequence ID" value="NZ_AZEC01000010.1"/>
</dbReference>
<dbReference type="EMBL" id="AZEC01000010">
    <property type="protein sequence ID" value="KRL11910.1"/>
    <property type="molecule type" value="Genomic_DNA"/>
</dbReference>
<evidence type="ECO:0000259" key="1">
    <source>
        <dbReference type="PROSITE" id="PS50943"/>
    </source>
</evidence>
<dbReference type="OrthoDB" id="2327822at2"/>
<dbReference type="InterPro" id="IPR001387">
    <property type="entry name" value="Cro/C1-type_HTH"/>
</dbReference>
<dbReference type="SMART" id="SM00530">
    <property type="entry name" value="HTH_XRE"/>
    <property type="match status" value="1"/>
</dbReference>
<keyword evidence="3" id="KW-1185">Reference proteome</keyword>
<name>A0A0R1MUU8_9LACO</name>
<dbReference type="PROSITE" id="PS50943">
    <property type="entry name" value="HTH_CROC1"/>
    <property type="match status" value="1"/>
</dbReference>
<accession>A0A0R1MUU8</accession>
<comment type="caution">
    <text evidence="2">The sequence shown here is derived from an EMBL/GenBank/DDBJ whole genome shotgun (WGS) entry which is preliminary data.</text>
</comment>
<dbReference type="Pfam" id="PF01381">
    <property type="entry name" value="HTH_3"/>
    <property type="match status" value="1"/>
</dbReference>
<dbReference type="STRING" id="1423792.FD09_GL000518"/>
<evidence type="ECO:0000313" key="2">
    <source>
        <dbReference type="EMBL" id="KRL11910.1"/>
    </source>
</evidence>
<proteinExistence type="predicted"/>
<dbReference type="GO" id="GO:0003677">
    <property type="term" value="F:DNA binding"/>
    <property type="evidence" value="ECO:0007669"/>
    <property type="project" value="InterPro"/>
</dbReference>
<dbReference type="InterPro" id="IPR010982">
    <property type="entry name" value="Lambda_DNA-bd_dom_sf"/>
</dbReference>
<dbReference type="SUPFAM" id="SSF47413">
    <property type="entry name" value="lambda repressor-like DNA-binding domains"/>
    <property type="match status" value="1"/>
</dbReference>
<feature type="domain" description="HTH cro/C1-type" evidence="1">
    <location>
        <begin position="89"/>
        <end position="122"/>
    </location>
</feature>
<dbReference type="PATRIC" id="fig|1423792.3.peg.527"/>
<gene>
    <name evidence="2" type="ORF">FD09_GL000518</name>
</gene>
<evidence type="ECO:0000313" key="3">
    <source>
        <dbReference type="Proteomes" id="UP000051330"/>
    </source>
</evidence>
<dbReference type="AlphaFoldDB" id="A0A0R1MUU8"/>